<dbReference type="InterPro" id="IPR005101">
    <property type="entry name" value="Cryptochr/Photolyase_FAD-bd"/>
</dbReference>
<name>A0ABW6WQK8_9ACTN</name>
<evidence type="ECO:0000256" key="4">
    <source>
        <dbReference type="ARBA" id="ARBA00022991"/>
    </source>
</evidence>
<protein>
    <submittedName>
        <fullName evidence="7">Cryptochrome/photolyase family protein</fullName>
        <ecNumber evidence="7">4.1.99.3</ecNumber>
    </submittedName>
</protein>
<dbReference type="GO" id="GO:0003904">
    <property type="term" value="F:deoxyribodipyrimidine photo-lyase activity"/>
    <property type="evidence" value="ECO:0007669"/>
    <property type="project" value="UniProtKB-EC"/>
</dbReference>
<dbReference type="SUPFAM" id="SSF52425">
    <property type="entry name" value="Cryptochrome/photolyase, N-terminal domain"/>
    <property type="match status" value="1"/>
</dbReference>
<dbReference type="EC" id="4.1.99.3" evidence="7"/>
<dbReference type="RefSeq" id="WP_020516911.1">
    <property type="nucleotide sequence ID" value="NZ_JBIAZU010000007.1"/>
</dbReference>
<dbReference type="InterPro" id="IPR018394">
    <property type="entry name" value="DNA_photolyase_1_CS_C"/>
</dbReference>
<evidence type="ECO:0000313" key="7">
    <source>
        <dbReference type="EMBL" id="MFF5294914.1"/>
    </source>
</evidence>
<accession>A0ABW6WQK8</accession>
<dbReference type="PRINTS" id="PR00147">
    <property type="entry name" value="DNAPHOTLYASE"/>
</dbReference>
<gene>
    <name evidence="7" type="ORF">ACFY35_36210</name>
</gene>
<feature type="domain" description="Photolyase/cryptochrome alpha/beta" evidence="6">
    <location>
        <begin position="3"/>
        <end position="129"/>
    </location>
</feature>
<evidence type="ECO:0000256" key="2">
    <source>
        <dbReference type="ARBA" id="ARBA00022630"/>
    </source>
</evidence>
<dbReference type="InterPro" id="IPR014729">
    <property type="entry name" value="Rossmann-like_a/b/a_fold"/>
</dbReference>
<dbReference type="InterPro" id="IPR036155">
    <property type="entry name" value="Crypto/Photolyase_N_sf"/>
</dbReference>
<keyword evidence="2 5" id="KW-0285">Flavoprotein</keyword>
<dbReference type="InterPro" id="IPR006050">
    <property type="entry name" value="DNA_photolyase_N"/>
</dbReference>
<sequence length="437" mass="48969">MTRTAVVLFTRDLRVHDNPALAAACANADRVVPLFVLDPGLGELSPNRSRFLHQSLADLRSSLRERGGDLVLRVGDPVAETMTVARQAGATMLGLGADVTPYAKRRESHLRDRCGGERIALRLFPGVTIVDPGELRPSGGGDAYRIFTPYYRAWSGAKWRDEVATPRRITLPDIPVGRLPALPAGESPGAAAGGETEGRRRLTAWLEDIDAYAEKHDDLPGDGTSRLSPYLRFGCLSPLAVAEAAKAHGGEPFLRQLCWRDFYYQVAHAFPRIATEPFRPNANDEWRDDPEALKHWQDGLTGVPIVDAGLRQLRAEGWMHNRARLITAAFLTKHLGIDWRHGVRWFFRWLLDGDVPNNSGNWQWVAGTGNDTRPYRRFNPIRQAHRFDPNGDYVRRYVPELAGVRGPAVHEPWRIPDKVDYPGPLESHRDEAVWLRS</sequence>
<dbReference type="InterPro" id="IPR036134">
    <property type="entry name" value="Crypto/Photolyase_FAD-like_sf"/>
</dbReference>
<evidence type="ECO:0000256" key="1">
    <source>
        <dbReference type="ARBA" id="ARBA00001974"/>
    </source>
</evidence>
<dbReference type="PROSITE" id="PS00691">
    <property type="entry name" value="DNA_PHOTOLYASES_1_2"/>
    <property type="match status" value="1"/>
</dbReference>
<dbReference type="Gene3D" id="1.25.40.80">
    <property type="match status" value="1"/>
</dbReference>
<evidence type="ECO:0000256" key="3">
    <source>
        <dbReference type="ARBA" id="ARBA00022827"/>
    </source>
</evidence>
<comment type="cofactor">
    <cofactor evidence="1">
        <name>FAD</name>
        <dbReference type="ChEBI" id="CHEBI:57692"/>
    </cofactor>
</comment>
<dbReference type="PANTHER" id="PTHR11455:SF9">
    <property type="entry name" value="CRYPTOCHROME CIRCADIAN CLOCK 5 ISOFORM X1"/>
    <property type="match status" value="1"/>
</dbReference>
<keyword evidence="7" id="KW-0456">Lyase</keyword>
<evidence type="ECO:0000313" key="8">
    <source>
        <dbReference type="Proteomes" id="UP001602245"/>
    </source>
</evidence>
<dbReference type="SUPFAM" id="SSF48173">
    <property type="entry name" value="Cryptochrome/photolyase FAD-binding domain"/>
    <property type="match status" value="1"/>
</dbReference>
<dbReference type="Proteomes" id="UP001602245">
    <property type="component" value="Unassembled WGS sequence"/>
</dbReference>
<comment type="similarity">
    <text evidence="5">Belongs to the DNA photolyase family.</text>
</comment>
<evidence type="ECO:0000256" key="5">
    <source>
        <dbReference type="RuleBase" id="RU004182"/>
    </source>
</evidence>
<keyword evidence="4 5" id="KW-0157">Chromophore</keyword>
<keyword evidence="3 5" id="KW-0274">FAD</keyword>
<dbReference type="Gene3D" id="3.40.50.620">
    <property type="entry name" value="HUPs"/>
    <property type="match status" value="1"/>
</dbReference>
<reference evidence="7 8" key="1">
    <citation type="submission" date="2024-10" db="EMBL/GenBank/DDBJ databases">
        <title>The Natural Products Discovery Center: Release of the First 8490 Sequenced Strains for Exploring Actinobacteria Biosynthetic Diversity.</title>
        <authorList>
            <person name="Kalkreuter E."/>
            <person name="Kautsar S.A."/>
            <person name="Yang D."/>
            <person name="Bader C.D."/>
            <person name="Teijaro C.N."/>
            <person name="Fluegel L."/>
            <person name="Davis C.M."/>
            <person name="Simpson J.R."/>
            <person name="Lauterbach L."/>
            <person name="Steele A.D."/>
            <person name="Gui C."/>
            <person name="Meng S."/>
            <person name="Li G."/>
            <person name="Viehrig K."/>
            <person name="Ye F."/>
            <person name="Su P."/>
            <person name="Kiefer A.F."/>
            <person name="Nichols A."/>
            <person name="Cepeda A.J."/>
            <person name="Yan W."/>
            <person name="Fan B."/>
            <person name="Jiang Y."/>
            <person name="Adhikari A."/>
            <person name="Zheng C.-J."/>
            <person name="Schuster L."/>
            <person name="Cowan T.M."/>
            <person name="Smanski M.J."/>
            <person name="Chevrette M.G."/>
            <person name="De Carvalho L.P.S."/>
            <person name="Shen B."/>
        </authorList>
    </citation>
    <scope>NUCLEOTIDE SEQUENCE [LARGE SCALE GENOMIC DNA]</scope>
    <source>
        <strain evidence="7 8">NPDC000087</strain>
    </source>
</reference>
<dbReference type="Gene3D" id="1.10.579.10">
    <property type="entry name" value="DNA Cyclobutane Dipyrimidine Photolyase, subunit A, domain 3"/>
    <property type="match status" value="1"/>
</dbReference>
<proteinExistence type="inferred from homology"/>
<dbReference type="InterPro" id="IPR002081">
    <property type="entry name" value="Cryptochrome/DNA_photolyase_1"/>
</dbReference>
<keyword evidence="8" id="KW-1185">Reference proteome</keyword>
<dbReference type="EMBL" id="JBIAZU010000007">
    <property type="protein sequence ID" value="MFF5294914.1"/>
    <property type="molecule type" value="Genomic_DNA"/>
</dbReference>
<dbReference type="PANTHER" id="PTHR11455">
    <property type="entry name" value="CRYPTOCHROME"/>
    <property type="match status" value="1"/>
</dbReference>
<dbReference type="Pfam" id="PF03441">
    <property type="entry name" value="FAD_binding_7"/>
    <property type="match status" value="1"/>
</dbReference>
<dbReference type="Pfam" id="PF00875">
    <property type="entry name" value="DNA_photolyase"/>
    <property type="match status" value="1"/>
</dbReference>
<comment type="caution">
    <text evidence="7">The sequence shown here is derived from an EMBL/GenBank/DDBJ whole genome shotgun (WGS) entry which is preliminary data.</text>
</comment>
<evidence type="ECO:0000259" key="6">
    <source>
        <dbReference type="PROSITE" id="PS51645"/>
    </source>
</evidence>
<dbReference type="PROSITE" id="PS51645">
    <property type="entry name" value="PHR_CRY_ALPHA_BETA"/>
    <property type="match status" value="1"/>
</dbReference>
<organism evidence="7 8">
    <name type="scientific">Paractinoplanes globisporus</name>
    <dbReference type="NCBI Taxonomy" id="113565"/>
    <lineage>
        <taxon>Bacteria</taxon>
        <taxon>Bacillati</taxon>
        <taxon>Actinomycetota</taxon>
        <taxon>Actinomycetes</taxon>
        <taxon>Micromonosporales</taxon>
        <taxon>Micromonosporaceae</taxon>
        <taxon>Paractinoplanes</taxon>
    </lineage>
</organism>